<evidence type="ECO:0008006" key="3">
    <source>
        <dbReference type="Google" id="ProtNLM"/>
    </source>
</evidence>
<organism evidence="1 2">
    <name type="scientific">Vibrio cortegadensis</name>
    <dbReference type="NCBI Taxonomy" id="1328770"/>
    <lineage>
        <taxon>Bacteria</taxon>
        <taxon>Pseudomonadati</taxon>
        <taxon>Pseudomonadota</taxon>
        <taxon>Gammaproteobacteria</taxon>
        <taxon>Vibrionales</taxon>
        <taxon>Vibrionaceae</taxon>
        <taxon>Vibrio</taxon>
    </lineage>
</organism>
<name>A0ABV4MBK5_9VIBR</name>
<evidence type="ECO:0000313" key="2">
    <source>
        <dbReference type="Proteomes" id="UP001569153"/>
    </source>
</evidence>
<reference evidence="1 2" key="1">
    <citation type="submission" date="2024-06" db="EMBL/GenBank/DDBJ databases">
        <authorList>
            <person name="Steensen K."/>
            <person name="Seneca J."/>
            <person name="Bartlau N."/>
            <person name="Yu A.X."/>
            <person name="Polz M.F."/>
        </authorList>
    </citation>
    <scope>NUCLEOTIDE SEQUENCE [LARGE SCALE GENOMIC DNA]</scope>
    <source>
        <strain evidence="1 2">FF146</strain>
    </source>
</reference>
<keyword evidence="2" id="KW-1185">Reference proteome</keyword>
<gene>
    <name evidence="1" type="ORF">ACED38_18675</name>
</gene>
<protein>
    <recommendedName>
        <fullName evidence="3">DUF1643 domain-containing protein</fullName>
    </recommendedName>
</protein>
<comment type="caution">
    <text evidence="1">The sequence shown here is derived from an EMBL/GenBank/DDBJ whole genome shotgun (WGS) entry which is preliminary data.</text>
</comment>
<evidence type="ECO:0000313" key="1">
    <source>
        <dbReference type="EMBL" id="MEZ8196892.1"/>
    </source>
</evidence>
<dbReference type="EMBL" id="JBGOOT010000031">
    <property type="protein sequence ID" value="MEZ8196892.1"/>
    <property type="molecule type" value="Genomic_DNA"/>
</dbReference>
<dbReference type="Proteomes" id="UP001569153">
    <property type="component" value="Unassembled WGS sequence"/>
</dbReference>
<proteinExistence type="predicted"/>
<dbReference type="RefSeq" id="WP_371731138.1">
    <property type="nucleotide sequence ID" value="NZ_JBGOOT010000031.1"/>
</dbReference>
<accession>A0ABV4MBK5</accession>
<sequence length="194" mass="22262">MSYFARFEKINGQLFRFDTRIYLTEFDPQELSVCVGAIVGKNPGSAQPSILGELQPLELNGDKMLPTVRNRFLDAYKIAKKNIPTNAYVRVWNLFYLCDPDLSSACNKIAKFSDIPICESEKDHTPIIWFGWGGSDSRLNTYKNRFISKTWDNQFYYNHSEKRVVNQLPCPESFAKHTQGMPSAPVNEHLSEII</sequence>